<evidence type="ECO:0000313" key="1">
    <source>
        <dbReference type="EMBL" id="KNZ51801.1"/>
    </source>
</evidence>
<dbReference type="AlphaFoldDB" id="A0A0L6UTD0"/>
<gene>
    <name evidence="1" type="ORF">VP01_3802g1</name>
</gene>
<keyword evidence="2" id="KW-1185">Reference proteome</keyword>
<organism evidence="1 2">
    <name type="scientific">Puccinia sorghi</name>
    <dbReference type="NCBI Taxonomy" id="27349"/>
    <lineage>
        <taxon>Eukaryota</taxon>
        <taxon>Fungi</taxon>
        <taxon>Dikarya</taxon>
        <taxon>Basidiomycota</taxon>
        <taxon>Pucciniomycotina</taxon>
        <taxon>Pucciniomycetes</taxon>
        <taxon>Pucciniales</taxon>
        <taxon>Pucciniaceae</taxon>
        <taxon>Puccinia</taxon>
    </lineage>
</organism>
<dbReference type="VEuPathDB" id="FungiDB:VP01_3802g1"/>
<dbReference type="Proteomes" id="UP000037035">
    <property type="component" value="Unassembled WGS sequence"/>
</dbReference>
<comment type="caution">
    <text evidence="1">The sequence shown here is derived from an EMBL/GenBank/DDBJ whole genome shotgun (WGS) entry which is preliminary data.</text>
</comment>
<dbReference type="EMBL" id="LAVV01008838">
    <property type="protein sequence ID" value="KNZ51801.1"/>
    <property type="molecule type" value="Genomic_DNA"/>
</dbReference>
<protein>
    <submittedName>
        <fullName evidence="1">Uncharacterized protein</fullName>
    </submittedName>
</protein>
<name>A0A0L6UTD0_9BASI</name>
<proteinExistence type="predicted"/>
<accession>A0A0L6UTD0</accession>
<sequence>MKLRFHTNNCPPPDPPFPAAGDVGEYFNGVEDWRWWCTQRTTCHSSLPREISEHKVESMTCSCLCGGGHARCIQGTTACPYYISMIHTGCLAKTCPAQCIHNPAISSTMNPRSRHSINTSSSIFVQSVWLGTSENNISSWLPGCVRSLPNPKAYSMILFEIEHQGCGHRLSFVQNVCFCSMGFIALRHPKASQNNKKNLKKKSFPQFLFHPSFRLIPFKNLKKELLNECPQGCCGIPFVLQCQNHMAEVLGGGVIMAKLGFVQYGQTTIMLGDSVSPLGIGQRMYQDWEALCLNQWNIVCIQLLAVRMKNRGRGKVGRESETLKIG</sequence>
<reference evidence="1 2" key="1">
    <citation type="submission" date="2015-08" db="EMBL/GenBank/DDBJ databases">
        <title>Next Generation Sequencing and Analysis of the Genome of Puccinia sorghi L Schw, the Causal Agent of Maize Common Rust.</title>
        <authorList>
            <person name="Rochi L."/>
            <person name="Burguener G."/>
            <person name="Darino M."/>
            <person name="Turjanski A."/>
            <person name="Kreff E."/>
            <person name="Dieguez M.J."/>
            <person name="Sacco F."/>
        </authorList>
    </citation>
    <scope>NUCLEOTIDE SEQUENCE [LARGE SCALE GENOMIC DNA]</scope>
    <source>
        <strain evidence="1 2">RO10H11247</strain>
    </source>
</reference>
<evidence type="ECO:0000313" key="2">
    <source>
        <dbReference type="Proteomes" id="UP000037035"/>
    </source>
</evidence>